<proteinExistence type="inferred from homology"/>
<dbReference type="PANTHER" id="PTHR43133">
    <property type="entry name" value="RNA POLYMERASE ECF-TYPE SIGMA FACTO"/>
    <property type="match status" value="1"/>
</dbReference>
<evidence type="ECO:0000259" key="6">
    <source>
        <dbReference type="Pfam" id="PF04542"/>
    </source>
</evidence>
<keyword evidence="3" id="KW-0731">Sigma factor</keyword>
<dbReference type="CDD" id="cd06171">
    <property type="entry name" value="Sigma70_r4"/>
    <property type="match status" value="1"/>
</dbReference>
<accession>A0AAW9RE51</accession>
<reference evidence="8 9" key="1">
    <citation type="submission" date="2024-02" db="EMBL/GenBank/DDBJ databases">
        <title>A novel Wenzhouxiangellaceae bacterium, isolated from coastal sediments.</title>
        <authorList>
            <person name="Du Z.-J."/>
            <person name="Ye Y.-Q."/>
            <person name="Zhang X.-Y."/>
        </authorList>
    </citation>
    <scope>NUCLEOTIDE SEQUENCE [LARGE SCALE GENOMIC DNA]</scope>
    <source>
        <strain evidence="8 9">CH-27</strain>
    </source>
</reference>
<feature type="region of interest" description="Disordered" evidence="5">
    <location>
        <begin position="113"/>
        <end position="134"/>
    </location>
</feature>
<organism evidence="8 9">
    <name type="scientific">Elongatibacter sediminis</name>
    <dbReference type="NCBI Taxonomy" id="3119006"/>
    <lineage>
        <taxon>Bacteria</taxon>
        <taxon>Pseudomonadati</taxon>
        <taxon>Pseudomonadota</taxon>
        <taxon>Gammaproteobacteria</taxon>
        <taxon>Chromatiales</taxon>
        <taxon>Wenzhouxiangellaceae</taxon>
        <taxon>Elongatibacter</taxon>
    </lineage>
</organism>
<evidence type="ECO:0000256" key="2">
    <source>
        <dbReference type="ARBA" id="ARBA00023015"/>
    </source>
</evidence>
<evidence type="ECO:0000256" key="1">
    <source>
        <dbReference type="ARBA" id="ARBA00010641"/>
    </source>
</evidence>
<dbReference type="InterPro" id="IPR013325">
    <property type="entry name" value="RNA_pol_sigma_r2"/>
</dbReference>
<dbReference type="InterPro" id="IPR036388">
    <property type="entry name" value="WH-like_DNA-bd_sf"/>
</dbReference>
<dbReference type="Pfam" id="PF04542">
    <property type="entry name" value="Sigma70_r2"/>
    <property type="match status" value="1"/>
</dbReference>
<evidence type="ECO:0000313" key="8">
    <source>
        <dbReference type="EMBL" id="MEJ8566358.1"/>
    </source>
</evidence>
<dbReference type="InterPro" id="IPR014284">
    <property type="entry name" value="RNA_pol_sigma-70_dom"/>
</dbReference>
<dbReference type="InterPro" id="IPR039425">
    <property type="entry name" value="RNA_pol_sigma-70-like"/>
</dbReference>
<keyword evidence="9" id="KW-1185">Reference proteome</keyword>
<dbReference type="InterPro" id="IPR013249">
    <property type="entry name" value="RNA_pol_sigma70_r4_t2"/>
</dbReference>
<evidence type="ECO:0000313" key="9">
    <source>
        <dbReference type="Proteomes" id="UP001359886"/>
    </source>
</evidence>
<evidence type="ECO:0000256" key="5">
    <source>
        <dbReference type="SAM" id="MobiDB-lite"/>
    </source>
</evidence>
<dbReference type="GO" id="GO:0003677">
    <property type="term" value="F:DNA binding"/>
    <property type="evidence" value="ECO:0007669"/>
    <property type="project" value="InterPro"/>
</dbReference>
<dbReference type="EMBL" id="JAZHOG010000001">
    <property type="protein sequence ID" value="MEJ8566358.1"/>
    <property type="molecule type" value="Genomic_DNA"/>
</dbReference>
<gene>
    <name evidence="8" type="ORF">V3330_01865</name>
</gene>
<dbReference type="PANTHER" id="PTHR43133:SF51">
    <property type="entry name" value="RNA POLYMERASE SIGMA FACTOR"/>
    <property type="match status" value="1"/>
</dbReference>
<feature type="domain" description="RNA polymerase sigma-70 region 2" evidence="6">
    <location>
        <begin position="44"/>
        <end position="108"/>
    </location>
</feature>
<feature type="region of interest" description="Disordered" evidence="5">
    <location>
        <begin position="1"/>
        <end position="22"/>
    </location>
</feature>
<dbReference type="GO" id="GO:0016987">
    <property type="term" value="F:sigma factor activity"/>
    <property type="evidence" value="ECO:0007669"/>
    <property type="project" value="UniProtKB-KW"/>
</dbReference>
<comment type="similarity">
    <text evidence="1">Belongs to the sigma-70 factor family. ECF subfamily.</text>
</comment>
<dbReference type="NCBIfam" id="NF008888">
    <property type="entry name" value="PRK11922.1"/>
    <property type="match status" value="1"/>
</dbReference>
<dbReference type="InterPro" id="IPR007627">
    <property type="entry name" value="RNA_pol_sigma70_r2"/>
</dbReference>
<dbReference type="SUPFAM" id="SSF88946">
    <property type="entry name" value="Sigma2 domain of RNA polymerase sigma factors"/>
    <property type="match status" value="1"/>
</dbReference>
<comment type="caution">
    <text evidence="8">The sequence shown here is derived from an EMBL/GenBank/DDBJ whole genome shotgun (WGS) entry which is preliminary data.</text>
</comment>
<dbReference type="Gene3D" id="1.10.1740.10">
    <property type="match status" value="1"/>
</dbReference>
<dbReference type="RefSeq" id="WP_354693678.1">
    <property type="nucleotide sequence ID" value="NZ_JAZHOG010000001.1"/>
</dbReference>
<sequence>MPDPQASEHARPGHDASYDPGRQDDLEAVEQILAGEETAYAQIMRRHNQRMFRAARSILSDDDVAQDAVQEAYIKAFYRLESYRPTGSFAAWLTRIAVNEALMIKRKNPHYQAHGENEPEAAGHPVPSAAATRADPADRAANIELAGLIERAIDRLPLEFRTVFVLRAIQQLSVRETAESVGINEATVKTRLHRARKLMKEVLDRHIADAGLGVYEFAGRRCDRMVATVLARLAARHQSPGR</sequence>
<dbReference type="Gene3D" id="1.10.10.10">
    <property type="entry name" value="Winged helix-like DNA-binding domain superfamily/Winged helix DNA-binding domain"/>
    <property type="match status" value="1"/>
</dbReference>
<evidence type="ECO:0000256" key="4">
    <source>
        <dbReference type="ARBA" id="ARBA00023163"/>
    </source>
</evidence>
<dbReference type="SUPFAM" id="SSF88659">
    <property type="entry name" value="Sigma3 and sigma4 domains of RNA polymerase sigma factors"/>
    <property type="match status" value="1"/>
</dbReference>
<dbReference type="Proteomes" id="UP001359886">
    <property type="component" value="Unassembled WGS sequence"/>
</dbReference>
<dbReference type="GO" id="GO:0006352">
    <property type="term" value="P:DNA-templated transcription initiation"/>
    <property type="evidence" value="ECO:0007669"/>
    <property type="project" value="InterPro"/>
</dbReference>
<dbReference type="InterPro" id="IPR013324">
    <property type="entry name" value="RNA_pol_sigma_r3/r4-like"/>
</dbReference>
<evidence type="ECO:0000256" key="3">
    <source>
        <dbReference type="ARBA" id="ARBA00023082"/>
    </source>
</evidence>
<evidence type="ECO:0000259" key="7">
    <source>
        <dbReference type="Pfam" id="PF08281"/>
    </source>
</evidence>
<dbReference type="NCBIfam" id="TIGR02937">
    <property type="entry name" value="sigma70-ECF"/>
    <property type="match status" value="1"/>
</dbReference>
<feature type="domain" description="RNA polymerase sigma factor 70 region 4 type 2" evidence="7">
    <location>
        <begin position="148"/>
        <end position="199"/>
    </location>
</feature>
<dbReference type="Pfam" id="PF08281">
    <property type="entry name" value="Sigma70_r4_2"/>
    <property type="match status" value="1"/>
</dbReference>
<protein>
    <submittedName>
        <fullName evidence="8">RNA polymerase sigma factor</fullName>
    </submittedName>
</protein>
<dbReference type="AlphaFoldDB" id="A0AAW9RE51"/>
<keyword evidence="4" id="KW-0804">Transcription</keyword>
<keyword evidence="2" id="KW-0805">Transcription regulation</keyword>
<name>A0AAW9RE51_9GAMM</name>